<dbReference type="Proteomes" id="UP001500897">
    <property type="component" value="Unassembled WGS sequence"/>
</dbReference>
<keyword evidence="3" id="KW-1185">Reference proteome</keyword>
<dbReference type="Pfam" id="PF04149">
    <property type="entry name" value="DUF397"/>
    <property type="match status" value="1"/>
</dbReference>
<sequence length="39" mass="4232">MHPGHVRDSKDPHGPHLEFTPTAWAAFVTATTNGEFGTI</sequence>
<proteinExistence type="predicted"/>
<dbReference type="RefSeq" id="WP_344558731.1">
    <property type="nucleotide sequence ID" value="NZ_BAAANS010000089.1"/>
</dbReference>
<gene>
    <name evidence="2" type="ORF">GCM10009759_73540</name>
</gene>
<reference evidence="2 3" key="1">
    <citation type="journal article" date="2019" name="Int. J. Syst. Evol. Microbiol.">
        <title>The Global Catalogue of Microorganisms (GCM) 10K type strain sequencing project: providing services to taxonomists for standard genome sequencing and annotation.</title>
        <authorList>
            <consortium name="The Broad Institute Genomics Platform"/>
            <consortium name="The Broad Institute Genome Sequencing Center for Infectious Disease"/>
            <person name="Wu L."/>
            <person name="Ma J."/>
        </authorList>
    </citation>
    <scope>NUCLEOTIDE SEQUENCE [LARGE SCALE GENOMIC DNA]</scope>
    <source>
        <strain evidence="2 3">JCM 14559</strain>
    </source>
</reference>
<dbReference type="InterPro" id="IPR007278">
    <property type="entry name" value="DUF397"/>
</dbReference>
<evidence type="ECO:0000313" key="3">
    <source>
        <dbReference type="Proteomes" id="UP001500897"/>
    </source>
</evidence>
<name>A0ABN2Y6R7_9ACTN</name>
<accession>A0ABN2Y6R7</accession>
<comment type="caution">
    <text evidence="2">The sequence shown here is derived from an EMBL/GenBank/DDBJ whole genome shotgun (WGS) entry which is preliminary data.</text>
</comment>
<feature type="domain" description="DUF397" evidence="1">
    <location>
        <begin position="5"/>
        <end position="30"/>
    </location>
</feature>
<dbReference type="EMBL" id="BAAANS010000089">
    <property type="protein sequence ID" value="GAA2122827.1"/>
    <property type="molecule type" value="Genomic_DNA"/>
</dbReference>
<evidence type="ECO:0000313" key="2">
    <source>
        <dbReference type="EMBL" id="GAA2122827.1"/>
    </source>
</evidence>
<evidence type="ECO:0000259" key="1">
    <source>
        <dbReference type="Pfam" id="PF04149"/>
    </source>
</evidence>
<protein>
    <recommendedName>
        <fullName evidence="1">DUF397 domain-containing protein</fullName>
    </recommendedName>
</protein>
<organism evidence="2 3">
    <name type="scientific">Kitasatospora saccharophila</name>
    <dbReference type="NCBI Taxonomy" id="407973"/>
    <lineage>
        <taxon>Bacteria</taxon>
        <taxon>Bacillati</taxon>
        <taxon>Actinomycetota</taxon>
        <taxon>Actinomycetes</taxon>
        <taxon>Kitasatosporales</taxon>
        <taxon>Streptomycetaceae</taxon>
        <taxon>Kitasatospora</taxon>
    </lineage>
</organism>